<keyword evidence="2" id="KW-1185">Reference proteome</keyword>
<organism evidence="1 2">
    <name type="scientific">Athelia psychrophila</name>
    <dbReference type="NCBI Taxonomy" id="1759441"/>
    <lineage>
        <taxon>Eukaryota</taxon>
        <taxon>Fungi</taxon>
        <taxon>Dikarya</taxon>
        <taxon>Basidiomycota</taxon>
        <taxon>Agaricomycotina</taxon>
        <taxon>Agaricomycetes</taxon>
        <taxon>Agaricomycetidae</taxon>
        <taxon>Atheliales</taxon>
        <taxon>Atheliaceae</taxon>
        <taxon>Athelia</taxon>
    </lineage>
</organism>
<dbReference type="EMBL" id="KV417687">
    <property type="protein sequence ID" value="KZP10052.1"/>
    <property type="molecule type" value="Genomic_DNA"/>
</dbReference>
<accession>A0A165YYJ9</accession>
<sequence>MSAEIPAADMWYHYKKVGCIDQRLAGRNGVMVLVHLNTTPPNASWHNIGFMLAPKACECGLNQIETYRIPFEDTPFEWKRVTDEYGRWAWYKGVTSPIYAKDMTVLAAGYMLSSSREWDVYVGAGRGITESRDMVYSSATTSEVEFYFPDDDHNGVIVKGEHSTADQDCGNVPRAIDTRTTLDGPTRRLLDVVRLYWPTWDPLHYFNPLSNTRLEANAWLEIEDTEGNMVLFAIVIARTGPRGEQHHATALFVSGHPLNLRVIDIVTYPEGAMIVTMRDRPSSP</sequence>
<dbReference type="Proteomes" id="UP000076532">
    <property type="component" value="Unassembled WGS sequence"/>
</dbReference>
<reference evidence="1 2" key="1">
    <citation type="journal article" date="2016" name="Mol. Biol. Evol.">
        <title>Comparative Genomics of Early-Diverging Mushroom-Forming Fungi Provides Insights into the Origins of Lignocellulose Decay Capabilities.</title>
        <authorList>
            <person name="Nagy L.G."/>
            <person name="Riley R."/>
            <person name="Tritt A."/>
            <person name="Adam C."/>
            <person name="Daum C."/>
            <person name="Floudas D."/>
            <person name="Sun H."/>
            <person name="Yadav J.S."/>
            <person name="Pangilinan J."/>
            <person name="Larsson K.H."/>
            <person name="Matsuura K."/>
            <person name="Barry K."/>
            <person name="Labutti K."/>
            <person name="Kuo R."/>
            <person name="Ohm R.A."/>
            <person name="Bhattacharya S.S."/>
            <person name="Shirouzu T."/>
            <person name="Yoshinaga Y."/>
            <person name="Martin F.M."/>
            <person name="Grigoriev I.V."/>
            <person name="Hibbett D.S."/>
        </authorList>
    </citation>
    <scope>NUCLEOTIDE SEQUENCE [LARGE SCALE GENOMIC DNA]</scope>
    <source>
        <strain evidence="1 2">CBS 109695</strain>
    </source>
</reference>
<gene>
    <name evidence="1" type="ORF">FIBSPDRAFT_963437</name>
</gene>
<protein>
    <submittedName>
        <fullName evidence="1">Uncharacterized protein</fullName>
    </submittedName>
</protein>
<name>A0A165YYJ9_9AGAM</name>
<evidence type="ECO:0000313" key="2">
    <source>
        <dbReference type="Proteomes" id="UP000076532"/>
    </source>
</evidence>
<evidence type="ECO:0000313" key="1">
    <source>
        <dbReference type="EMBL" id="KZP10052.1"/>
    </source>
</evidence>
<proteinExistence type="predicted"/>
<dbReference type="AlphaFoldDB" id="A0A165YYJ9"/>